<dbReference type="HOGENOM" id="CLU_1191222_0_0_1"/>
<dbReference type="EMBL" id="CAEY01000675">
    <property type="status" value="NOT_ANNOTATED_CDS"/>
    <property type="molecule type" value="Genomic_DNA"/>
</dbReference>
<evidence type="ECO:0000256" key="1">
    <source>
        <dbReference type="SAM" id="MobiDB-lite"/>
    </source>
</evidence>
<protein>
    <submittedName>
        <fullName evidence="2">Uncharacterized protein</fullName>
    </submittedName>
</protein>
<reference evidence="2" key="2">
    <citation type="submission" date="2015-06" db="UniProtKB">
        <authorList>
            <consortium name="EnsemblMetazoa"/>
        </authorList>
    </citation>
    <scope>IDENTIFICATION</scope>
</reference>
<sequence>MAVDRARTVLKDLYGKRRDNRSECHLLDDKLINDTLIYRIAFDPDEDINDREDGHESDCYNDEDKMRSNGSFTEPESLMYKSTATIILNVSSLAEEIIEAEMDSLKGLQRTNQPIYSSISTRASLKGNMEDDHLMDRYNLNYGNDEANHVNTGVTVADGCSSLPLINKNDGDNNNDPQIAVNKARAHRKLDKHCKKKPLFLPSIMRYTVSTDNQIITYNCPPTRACLSCCSIS</sequence>
<proteinExistence type="predicted"/>
<name>T1KWW7_TETUR</name>
<keyword evidence="3" id="KW-1185">Reference proteome</keyword>
<feature type="region of interest" description="Disordered" evidence="1">
    <location>
        <begin position="47"/>
        <end position="68"/>
    </location>
</feature>
<dbReference type="AlphaFoldDB" id="T1KWW7"/>
<feature type="compositionally biased region" description="Basic and acidic residues" evidence="1">
    <location>
        <begin position="51"/>
        <end position="67"/>
    </location>
</feature>
<dbReference type="Proteomes" id="UP000015104">
    <property type="component" value="Unassembled WGS sequence"/>
</dbReference>
<reference evidence="3" key="1">
    <citation type="submission" date="2011-08" db="EMBL/GenBank/DDBJ databases">
        <authorList>
            <person name="Rombauts S."/>
        </authorList>
    </citation>
    <scope>NUCLEOTIDE SEQUENCE</scope>
    <source>
        <strain evidence="3">London</strain>
    </source>
</reference>
<evidence type="ECO:0000313" key="2">
    <source>
        <dbReference type="EnsemblMetazoa" id="tetur25g00290.1"/>
    </source>
</evidence>
<dbReference type="EnsemblMetazoa" id="tetur25g00290.1">
    <property type="protein sequence ID" value="tetur25g00290.1"/>
    <property type="gene ID" value="tetur25g00290"/>
</dbReference>
<organism evidence="2 3">
    <name type="scientific">Tetranychus urticae</name>
    <name type="common">Two-spotted spider mite</name>
    <dbReference type="NCBI Taxonomy" id="32264"/>
    <lineage>
        <taxon>Eukaryota</taxon>
        <taxon>Metazoa</taxon>
        <taxon>Ecdysozoa</taxon>
        <taxon>Arthropoda</taxon>
        <taxon>Chelicerata</taxon>
        <taxon>Arachnida</taxon>
        <taxon>Acari</taxon>
        <taxon>Acariformes</taxon>
        <taxon>Trombidiformes</taxon>
        <taxon>Prostigmata</taxon>
        <taxon>Eleutherengona</taxon>
        <taxon>Raphignathae</taxon>
        <taxon>Tetranychoidea</taxon>
        <taxon>Tetranychidae</taxon>
        <taxon>Tetranychus</taxon>
    </lineage>
</organism>
<accession>T1KWW7</accession>
<evidence type="ECO:0000313" key="3">
    <source>
        <dbReference type="Proteomes" id="UP000015104"/>
    </source>
</evidence>